<name>A0A084JKF2_9FIRM</name>
<gene>
    <name evidence="7" type="ORF">IO98_15820</name>
</gene>
<evidence type="ECO:0000259" key="6">
    <source>
        <dbReference type="Pfam" id="PF14512"/>
    </source>
</evidence>
<comment type="cofactor">
    <cofactor evidence="1">
        <name>FMN</name>
        <dbReference type="ChEBI" id="CHEBI:58210"/>
    </cofactor>
</comment>
<keyword evidence="8" id="KW-1185">Reference proteome</keyword>
<dbReference type="STRING" id="29354.IO98_15820"/>
<comment type="caution">
    <text evidence="7">The sequence shown here is derived from an EMBL/GenBank/DDBJ whole genome shotgun (WGS) entry which is preliminary data.</text>
</comment>
<dbReference type="PANTHER" id="PTHR43673">
    <property type="entry name" value="NAD(P)H NITROREDUCTASE YDGI-RELATED"/>
    <property type="match status" value="1"/>
</dbReference>
<evidence type="ECO:0000313" key="7">
    <source>
        <dbReference type="EMBL" id="KEZ89436.1"/>
    </source>
</evidence>
<dbReference type="PANTHER" id="PTHR43673:SF2">
    <property type="entry name" value="NITROREDUCTASE"/>
    <property type="match status" value="1"/>
</dbReference>
<dbReference type="AlphaFoldDB" id="A0A084JKF2"/>
<dbReference type="OrthoDB" id="9814075at2"/>
<dbReference type="Pfam" id="PF14512">
    <property type="entry name" value="TM1586_NiRdase"/>
    <property type="match status" value="1"/>
</dbReference>
<evidence type="ECO:0000256" key="2">
    <source>
        <dbReference type="ARBA" id="ARBA00007118"/>
    </source>
</evidence>
<proteinExistence type="inferred from homology"/>
<evidence type="ECO:0000256" key="3">
    <source>
        <dbReference type="ARBA" id="ARBA00022630"/>
    </source>
</evidence>
<dbReference type="Gene3D" id="3.40.109.10">
    <property type="entry name" value="NADH Oxidase"/>
    <property type="match status" value="1"/>
</dbReference>
<dbReference type="SUPFAM" id="SSF55469">
    <property type="entry name" value="FMN-dependent nitroreductase-like"/>
    <property type="match status" value="1"/>
</dbReference>
<feature type="domain" description="Putative nitroreductase TM1586" evidence="6">
    <location>
        <begin position="2"/>
        <end position="221"/>
    </location>
</feature>
<dbReference type="GO" id="GO:0016491">
    <property type="term" value="F:oxidoreductase activity"/>
    <property type="evidence" value="ECO:0007669"/>
    <property type="project" value="UniProtKB-KW"/>
</dbReference>
<dbReference type="InterPro" id="IPR000415">
    <property type="entry name" value="Nitroreductase-like"/>
</dbReference>
<accession>A0A084JKF2</accession>
<keyword evidence="5" id="KW-0560">Oxidoreductase</keyword>
<evidence type="ECO:0000256" key="1">
    <source>
        <dbReference type="ARBA" id="ARBA00001917"/>
    </source>
</evidence>
<protein>
    <submittedName>
        <fullName evidence="7">Nitroreductase</fullName>
    </submittedName>
</protein>
<organism evidence="7 8">
    <name type="scientific">Lacrimispora celerecrescens</name>
    <dbReference type="NCBI Taxonomy" id="29354"/>
    <lineage>
        <taxon>Bacteria</taxon>
        <taxon>Bacillati</taxon>
        <taxon>Bacillota</taxon>
        <taxon>Clostridia</taxon>
        <taxon>Lachnospirales</taxon>
        <taxon>Lachnospiraceae</taxon>
        <taxon>Lacrimispora</taxon>
    </lineage>
</organism>
<evidence type="ECO:0000256" key="5">
    <source>
        <dbReference type="ARBA" id="ARBA00023002"/>
    </source>
</evidence>
<dbReference type="CDD" id="cd02062">
    <property type="entry name" value="Nitro_FMN_reductase"/>
    <property type="match status" value="1"/>
</dbReference>
<dbReference type="EMBL" id="JPME01000018">
    <property type="protein sequence ID" value="KEZ89436.1"/>
    <property type="molecule type" value="Genomic_DNA"/>
</dbReference>
<dbReference type="Proteomes" id="UP000028525">
    <property type="component" value="Unassembled WGS sequence"/>
</dbReference>
<evidence type="ECO:0000313" key="8">
    <source>
        <dbReference type="Proteomes" id="UP000028525"/>
    </source>
</evidence>
<evidence type="ECO:0000256" key="4">
    <source>
        <dbReference type="ARBA" id="ARBA00022643"/>
    </source>
</evidence>
<dbReference type="InterPro" id="IPR029478">
    <property type="entry name" value="TM1586_NiRdase"/>
</dbReference>
<reference evidence="7 8" key="1">
    <citation type="submission" date="2014-07" db="EMBL/GenBank/DDBJ databases">
        <title>Draft genome of Clostridium celerecrescens 152B isolated from sediments associated with methane hydrate from Krishna Godavari basin.</title>
        <authorList>
            <person name="Honkalas V.S."/>
            <person name="Dabir A.P."/>
            <person name="Arora P."/>
            <person name="Dhakephalkar P.K."/>
        </authorList>
    </citation>
    <scope>NUCLEOTIDE SEQUENCE [LARGE SCALE GENOMIC DNA]</scope>
    <source>
        <strain evidence="7 8">152B</strain>
    </source>
</reference>
<sequence>MNLYQMIFKRRSIRKFKKERVPEQLLKDILYFGDNIPRLHGDIEIKLEISENMEEHLPVKGLWKVEAPYYLVLYSEEKDGYLANAGYVLEHVLLYMTGKGLGTCYLGNAKIPDPGLTGMKKVIVVAFGYPKTLLYRDPATAKRLPLKELCVFKEEAGESMKNILKAVRLAPSAMNTQPWRFIVYHDKIYVFSCREFLPSPSLVSMREISTGIMLSHLTIAAEEMWINVKLEAEEAMEKKSYKSGAYVTTAFLKEYKC</sequence>
<dbReference type="Gene3D" id="3.40.109.30">
    <property type="entry name" value="putative nitroreductase (tm1586), domain 2"/>
    <property type="match status" value="1"/>
</dbReference>
<comment type="similarity">
    <text evidence="2">Belongs to the nitroreductase family.</text>
</comment>
<keyword evidence="3" id="KW-0285">Flavoprotein</keyword>
<keyword evidence="4" id="KW-0288">FMN</keyword>
<dbReference type="RefSeq" id="WP_038282638.1">
    <property type="nucleotide sequence ID" value="NZ_JPME01000018.1"/>
</dbReference>